<dbReference type="Proteomes" id="UP001060085">
    <property type="component" value="Linkage Group LG05"/>
</dbReference>
<sequence>MFFKSDPYKTDITTIVKRDRIHLDLAIPSQILGELREATSASDVIKDSTIKLNHYYWDEYERRWRLTVQQRGDEQAQAAEEQVADVVEDDDFHTTVIDWLGHLQIWQEEIQHQLEIHKENRQYRFQSVEQMMQHKHEMFSYLYWHFSSDAMSSGGGVVPRESFPFPLFF</sequence>
<organism evidence="1 2">
    <name type="scientific">Catharanthus roseus</name>
    <name type="common">Madagascar periwinkle</name>
    <name type="synonym">Vinca rosea</name>
    <dbReference type="NCBI Taxonomy" id="4058"/>
    <lineage>
        <taxon>Eukaryota</taxon>
        <taxon>Viridiplantae</taxon>
        <taxon>Streptophyta</taxon>
        <taxon>Embryophyta</taxon>
        <taxon>Tracheophyta</taxon>
        <taxon>Spermatophyta</taxon>
        <taxon>Magnoliopsida</taxon>
        <taxon>eudicotyledons</taxon>
        <taxon>Gunneridae</taxon>
        <taxon>Pentapetalae</taxon>
        <taxon>asterids</taxon>
        <taxon>lamiids</taxon>
        <taxon>Gentianales</taxon>
        <taxon>Apocynaceae</taxon>
        <taxon>Rauvolfioideae</taxon>
        <taxon>Vinceae</taxon>
        <taxon>Catharanthinae</taxon>
        <taxon>Catharanthus</taxon>
    </lineage>
</organism>
<accession>A0ACC0AN46</accession>
<proteinExistence type="predicted"/>
<name>A0ACC0AN46_CATRO</name>
<evidence type="ECO:0000313" key="1">
    <source>
        <dbReference type="EMBL" id="KAI5662305.1"/>
    </source>
</evidence>
<keyword evidence="2" id="KW-1185">Reference proteome</keyword>
<evidence type="ECO:0000313" key="2">
    <source>
        <dbReference type="Proteomes" id="UP001060085"/>
    </source>
</evidence>
<gene>
    <name evidence="1" type="ORF">M9H77_21628</name>
</gene>
<dbReference type="EMBL" id="CM044705">
    <property type="protein sequence ID" value="KAI5662305.1"/>
    <property type="molecule type" value="Genomic_DNA"/>
</dbReference>
<comment type="caution">
    <text evidence="1">The sequence shown here is derived from an EMBL/GenBank/DDBJ whole genome shotgun (WGS) entry which is preliminary data.</text>
</comment>
<protein>
    <submittedName>
        <fullName evidence="1">Uncharacterized protein</fullName>
    </submittedName>
</protein>
<reference evidence="2" key="1">
    <citation type="journal article" date="2023" name="Nat. Plants">
        <title>Single-cell RNA sequencing provides a high-resolution roadmap for understanding the multicellular compartmentation of specialized metabolism.</title>
        <authorList>
            <person name="Sun S."/>
            <person name="Shen X."/>
            <person name="Li Y."/>
            <person name="Li Y."/>
            <person name="Wang S."/>
            <person name="Li R."/>
            <person name="Zhang H."/>
            <person name="Shen G."/>
            <person name="Guo B."/>
            <person name="Wei J."/>
            <person name="Xu J."/>
            <person name="St-Pierre B."/>
            <person name="Chen S."/>
            <person name="Sun C."/>
        </authorList>
    </citation>
    <scope>NUCLEOTIDE SEQUENCE [LARGE SCALE GENOMIC DNA]</scope>
</reference>